<protein>
    <recommendedName>
        <fullName evidence="4">Retrotransposon gag domain-containing protein</fullName>
    </recommendedName>
</protein>
<feature type="coiled-coil region" evidence="1">
    <location>
        <begin position="429"/>
        <end position="459"/>
    </location>
</feature>
<reference evidence="3" key="1">
    <citation type="submission" date="2013-11" db="EMBL/GenBank/DDBJ databases">
        <title>The Genome Sequence of Phytophthora parasitica CJ05E6.</title>
        <authorList>
            <consortium name="The Broad Institute Genomics Platform"/>
            <person name="Russ C."/>
            <person name="Tyler B."/>
            <person name="Panabieres F."/>
            <person name="Shan W."/>
            <person name="Tripathy S."/>
            <person name="Grunwald N."/>
            <person name="Machado M."/>
            <person name="Johnson C.S."/>
            <person name="Arredondo F."/>
            <person name="Hong C."/>
            <person name="Coffey M."/>
            <person name="Young S.K."/>
            <person name="Zeng Q."/>
            <person name="Gargeya S."/>
            <person name="Fitzgerald M."/>
            <person name="Abouelleil A."/>
            <person name="Alvarado L."/>
            <person name="Chapman S.B."/>
            <person name="Gainer-Dewar J."/>
            <person name="Goldberg J."/>
            <person name="Griggs A."/>
            <person name="Gujja S."/>
            <person name="Hansen M."/>
            <person name="Howarth C."/>
            <person name="Imamovic A."/>
            <person name="Ireland A."/>
            <person name="Larimer J."/>
            <person name="McCowan C."/>
            <person name="Murphy C."/>
            <person name="Pearson M."/>
            <person name="Poon T.W."/>
            <person name="Priest M."/>
            <person name="Roberts A."/>
            <person name="Saif S."/>
            <person name="Shea T."/>
            <person name="Sykes S."/>
            <person name="Wortman J."/>
            <person name="Nusbaum C."/>
            <person name="Birren B."/>
        </authorList>
    </citation>
    <scope>NUCLEOTIDE SEQUENCE [LARGE SCALE GENOMIC DNA]</scope>
    <source>
        <strain evidence="3">CJ05E6</strain>
    </source>
</reference>
<dbReference type="VEuPathDB" id="FungiDB:PPTG_23657"/>
<dbReference type="Proteomes" id="UP000053864">
    <property type="component" value="Unassembled WGS sequence"/>
</dbReference>
<proteinExistence type="predicted"/>
<name>W2IIN0_PHYNI</name>
<dbReference type="AlphaFoldDB" id="W2IIN0"/>
<feature type="compositionally biased region" description="Acidic residues" evidence="2">
    <location>
        <begin position="56"/>
        <end position="67"/>
    </location>
</feature>
<feature type="region of interest" description="Disordered" evidence="2">
    <location>
        <begin position="1"/>
        <end position="105"/>
    </location>
</feature>
<evidence type="ECO:0000256" key="1">
    <source>
        <dbReference type="SAM" id="Coils"/>
    </source>
</evidence>
<keyword evidence="1" id="KW-0175">Coiled coil</keyword>
<sequence>MSTDQRGTERVPRKPVHESSSHWREERMIMKNDRQSNADDHEARDFGTDNEQSNLSDDEPEDDDSSDEEGRRDHQASNQRQSDSEGRRPRRDRHHRRGDAEADARRWRAARRVIKDLEQPSFTPTTGGSVATWIDRVDLALRGARESGCAELTDRSLYFALGPKLQDSAAQWFVNRDRRFASQRSRTWTNLKRMLLGRYAPRLDLAAAEWRVNSRKMEAGETYADFAAKLRDAADRKPVSGRVLMAQFYRELDKTTRQLIKQAPEPRDLEEAAEKAAEIDDPADNVAHGMQNIEQPFPAANLPVVQLESANGQVMVVPGVGRVLVSANTRTSRTKDESDDDSEPEAFALFTNPQRAYNKFTGVMEHPPGHSWNDRYLRRNDSEAGEGATVSTVAVAENGEGVSEAGIEERRRVTAQRRLVRRGVRKQARQRKREELQVVERDNKRLKEAERALDELAQRRRPTPGSTAITETERIEANDGLPTATVTVDGVPRRIQLDSCARYLIAGTGWIKHGDRVEGEAPVDYVEGISGLILQCTRIILDDIRQ</sequence>
<accession>W2IIN0</accession>
<feature type="compositionally biased region" description="Basic and acidic residues" evidence="2">
    <location>
        <begin position="1"/>
        <end position="47"/>
    </location>
</feature>
<organism evidence="3">
    <name type="scientific">Phytophthora nicotianae</name>
    <name type="common">Potato buckeye rot agent</name>
    <name type="synonym">Phytophthora parasitica</name>
    <dbReference type="NCBI Taxonomy" id="4792"/>
    <lineage>
        <taxon>Eukaryota</taxon>
        <taxon>Sar</taxon>
        <taxon>Stramenopiles</taxon>
        <taxon>Oomycota</taxon>
        <taxon>Peronosporomycetes</taxon>
        <taxon>Peronosporales</taxon>
        <taxon>Peronosporaceae</taxon>
        <taxon>Phytophthora</taxon>
    </lineage>
</organism>
<evidence type="ECO:0000313" key="3">
    <source>
        <dbReference type="EMBL" id="ETL33208.1"/>
    </source>
</evidence>
<evidence type="ECO:0000256" key="2">
    <source>
        <dbReference type="SAM" id="MobiDB-lite"/>
    </source>
</evidence>
<gene>
    <name evidence="3" type="ORF">L916_14284</name>
</gene>
<dbReference type="VEuPathDB" id="FungiDB:PPTG_21034"/>
<evidence type="ECO:0008006" key="4">
    <source>
        <dbReference type="Google" id="ProtNLM"/>
    </source>
</evidence>
<feature type="compositionally biased region" description="Basic residues" evidence="2">
    <location>
        <begin position="88"/>
        <end position="97"/>
    </location>
</feature>
<dbReference type="EMBL" id="KI674569">
    <property type="protein sequence ID" value="ETL33208.1"/>
    <property type="molecule type" value="Genomic_DNA"/>
</dbReference>